<feature type="transmembrane region" description="Helical" evidence="1">
    <location>
        <begin position="130"/>
        <end position="151"/>
    </location>
</feature>
<keyword evidence="1" id="KW-1133">Transmembrane helix</keyword>
<dbReference type="Proteomes" id="UP000054144">
    <property type="component" value="Unassembled WGS sequence"/>
</dbReference>
<sequence>MLTADLLVLFAFLSPVVMLHDQVSLLTVSPTNSSSESTVYLGVLGSCSRTSGTSNCTNATLTPTYDLSALPDDAPTLLLTAPSASTPAFVVISLTFSAVFLFTFTSISFRHKMGKPGSVLERPAIQNFSAWIGFLGFFTGLTCFLILRMWFGKAVDDFNNTITYMGDGAPAVSASVGNAFVMVWVAYAFHSVPIISSLTKLNVQST</sequence>
<feature type="signal peptide" evidence="2">
    <location>
        <begin position="1"/>
        <end position="18"/>
    </location>
</feature>
<dbReference type="AlphaFoldDB" id="A0A0D7AN86"/>
<feature type="chain" id="PRO_5002316554" evidence="2">
    <location>
        <begin position="19"/>
        <end position="206"/>
    </location>
</feature>
<gene>
    <name evidence="3" type="ORF">FISHEDRAFT_34614</name>
</gene>
<dbReference type="OrthoDB" id="2575000at2759"/>
<feature type="transmembrane region" description="Helical" evidence="1">
    <location>
        <begin position="171"/>
        <end position="190"/>
    </location>
</feature>
<keyword evidence="2" id="KW-0732">Signal</keyword>
<evidence type="ECO:0000313" key="3">
    <source>
        <dbReference type="EMBL" id="KIY52771.1"/>
    </source>
</evidence>
<feature type="transmembrane region" description="Helical" evidence="1">
    <location>
        <begin position="88"/>
        <end position="109"/>
    </location>
</feature>
<keyword evidence="1" id="KW-0812">Transmembrane</keyword>
<proteinExistence type="predicted"/>
<evidence type="ECO:0000256" key="2">
    <source>
        <dbReference type="SAM" id="SignalP"/>
    </source>
</evidence>
<dbReference type="EMBL" id="KN881630">
    <property type="protein sequence ID" value="KIY52771.1"/>
    <property type="molecule type" value="Genomic_DNA"/>
</dbReference>
<evidence type="ECO:0000256" key="1">
    <source>
        <dbReference type="SAM" id="Phobius"/>
    </source>
</evidence>
<evidence type="ECO:0000313" key="4">
    <source>
        <dbReference type="Proteomes" id="UP000054144"/>
    </source>
</evidence>
<organism evidence="3 4">
    <name type="scientific">Fistulina hepatica ATCC 64428</name>
    <dbReference type="NCBI Taxonomy" id="1128425"/>
    <lineage>
        <taxon>Eukaryota</taxon>
        <taxon>Fungi</taxon>
        <taxon>Dikarya</taxon>
        <taxon>Basidiomycota</taxon>
        <taxon>Agaricomycotina</taxon>
        <taxon>Agaricomycetes</taxon>
        <taxon>Agaricomycetidae</taxon>
        <taxon>Agaricales</taxon>
        <taxon>Fistulinaceae</taxon>
        <taxon>Fistulina</taxon>
    </lineage>
</organism>
<reference evidence="3 4" key="1">
    <citation type="journal article" date="2015" name="Fungal Genet. Biol.">
        <title>Evolution of novel wood decay mechanisms in Agaricales revealed by the genome sequences of Fistulina hepatica and Cylindrobasidium torrendii.</title>
        <authorList>
            <person name="Floudas D."/>
            <person name="Held B.W."/>
            <person name="Riley R."/>
            <person name="Nagy L.G."/>
            <person name="Koehler G."/>
            <person name="Ransdell A.S."/>
            <person name="Younus H."/>
            <person name="Chow J."/>
            <person name="Chiniquy J."/>
            <person name="Lipzen A."/>
            <person name="Tritt A."/>
            <person name="Sun H."/>
            <person name="Haridas S."/>
            <person name="LaButti K."/>
            <person name="Ohm R.A."/>
            <person name="Kues U."/>
            <person name="Blanchette R.A."/>
            <person name="Grigoriev I.V."/>
            <person name="Minto R.E."/>
            <person name="Hibbett D.S."/>
        </authorList>
    </citation>
    <scope>NUCLEOTIDE SEQUENCE [LARGE SCALE GENOMIC DNA]</scope>
    <source>
        <strain evidence="3 4">ATCC 64428</strain>
    </source>
</reference>
<keyword evidence="1" id="KW-0472">Membrane</keyword>
<name>A0A0D7AN86_9AGAR</name>
<keyword evidence="4" id="KW-1185">Reference proteome</keyword>
<accession>A0A0D7AN86</accession>
<protein>
    <submittedName>
        <fullName evidence="3">Uncharacterized protein</fullName>
    </submittedName>
</protein>